<reference evidence="11 12" key="1">
    <citation type="journal article" date="2019" name="Environ. Microbiol.">
        <title>Species interactions and distinct microbial communities in high Arctic permafrost affected cryosols are associated with the CH4 and CO2 gas fluxes.</title>
        <authorList>
            <person name="Altshuler I."/>
            <person name="Hamel J."/>
            <person name="Turney S."/>
            <person name="Magnuson E."/>
            <person name="Levesque R."/>
            <person name="Greer C."/>
            <person name="Whyte L.G."/>
        </authorList>
    </citation>
    <scope>NUCLEOTIDE SEQUENCE [LARGE SCALE GENOMIC DNA]</scope>
    <source>
        <strain evidence="11 12">S06.C</strain>
    </source>
</reference>
<dbReference type="Proteomes" id="UP000319212">
    <property type="component" value="Unassembled WGS sequence"/>
</dbReference>
<feature type="transmembrane region" description="Helical" evidence="10">
    <location>
        <begin position="44"/>
        <end position="61"/>
    </location>
</feature>
<dbReference type="GO" id="GO:0008360">
    <property type="term" value="P:regulation of cell shape"/>
    <property type="evidence" value="ECO:0007669"/>
    <property type="project" value="UniProtKB-KW"/>
</dbReference>
<evidence type="ECO:0000256" key="2">
    <source>
        <dbReference type="ARBA" id="ARBA00022475"/>
    </source>
</evidence>
<evidence type="ECO:0008006" key="13">
    <source>
        <dbReference type="Google" id="ProtNLM"/>
    </source>
</evidence>
<protein>
    <recommendedName>
        <fullName evidence="13">Virulence factor MviN</fullName>
    </recommendedName>
</protein>
<evidence type="ECO:0000256" key="1">
    <source>
        <dbReference type="ARBA" id="ARBA00004651"/>
    </source>
</evidence>
<evidence type="ECO:0000256" key="3">
    <source>
        <dbReference type="ARBA" id="ARBA00022692"/>
    </source>
</evidence>
<dbReference type="GO" id="GO:0009252">
    <property type="term" value="P:peptidoglycan biosynthetic process"/>
    <property type="evidence" value="ECO:0007669"/>
    <property type="project" value="UniProtKB-KW"/>
</dbReference>
<dbReference type="AlphaFoldDB" id="A0A502DKM2"/>
<feature type="transmembrane region" description="Helical" evidence="10">
    <location>
        <begin position="169"/>
        <end position="190"/>
    </location>
</feature>
<comment type="caution">
    <text evidence="11">The sequence shown here is derived from an EMBL/GenBank/DDBJ whole genome shotgun (WGS) entry which is preliminary data.</text>
</comment>
<feature type="transmembrane region" description="Helical" evidence="10">
    <location>
        <begin position="346"/>
        <end position="366"/>
    </location>
</feature>
<evidence type="ECO:0000256" key="8">
    <source>
        <dbReference type="ARBA" id="ARBA00060041"/>
    </source>
</evidence>
<gene>
    <name evidence="11" type="ORF">EAH82_15295</name>
</gene>
<keyword evidence="4" id="KW-0133">Cell shape</keyword>
<dbReference type="EMBL" id="RCZI01000004">
    <property type="protein sequence ID" value="TPG25783.1"/>
    <property type="molecule type" value="Genomic_DNA"/>
</dbReference>
<dbReference type="GO" id="GO:0034204">
    <property type="term" value="P:lipid translocation"/>
    <property type="evidence" value="ECO:0007669"/>
    <property type="project" value="TreeGrafter"/>
</dbReference>
<feature type="transmembrane region" description="Helical" evidence="10">
    <location>
        <begin position="223"/>
        <end position="242"/>
    </location>
</feature>
<keyword evidence="6 10" id="KW-1133">Transmembrane helix</keyword>
<feature type="transmembrane region" description="Helical" evidence="10">
    <location>
        <begin position="415"/>
        <end position="436"/>
    </location>
</feature>
<feature type="transmembrane region" description="Helical" evidence="10">
    <location>
        <begin position="386"/>
        <end position="408"/>
    </location>
</feature>
<comment type="subcellular location">
    <subcellularLocation>
        <location evidence="1">Cell membrane</location>
        <topology evidence="1">Multi-pass membrane protein</topology>
    </subcellularLocation>
</comment>
<dbReference type="InterPro" id="IPR004268">
    <property type="entry name" value="MurJ"/>
</dbReference>
<feature type="transmembrane region" description="Helical" evidence="10">
    <location>
        <begin position="126"/>
        <end position="149"/>
    </location>
</feature>
<keyword evidence="3 10" id="KW-0812">Transmembrane</keyword>
<evidence type="ECO:0000313" key="11">
    <source>
        <dbReference type="EMBL" id="TPG25783.1"/>
    </source>
</evidence>
<feature type="transmembrane region" description="Helical" evidence="10">
    <location>
        <begin position="304"/>
        <end position="325"/>
    </location>
</feature>
<sequence>MARSRMSNRSADTKAKRLLWGFIGQMLERIRRHLTDPESQHRQIALGFFWVSLFVFVGKLAGAAKEMTIAWRYGVSATVDAYVFVFNLVSWPVAVWFSILTVVLLPLVARLRKDAPEALPRFRAELLGLTLIFGLMLGLLFSLGLPILLSKGWLGLSGPALTAALSMVNGLALLAPLGTLISLFSAWMLAAGHHRNTLFEAIPAFSLLVALLMPPAWLPEPLLWGSVAGFALHAAALGVPFIRRGELPLPRVTQRSPAWRFFWASIGIMALGQTLSSATNLVDQIFAAGLDEGSLSALSYANRILSLILGLGATAVGRATLPVFSKEVAKGSGHAVTALALHWFKWMFMLGLVVMTVSWLLAPFMVRVLFERGAFTPLDTDTVSSLLRYALFQVVFYFPSIVLVAALASQGRHKWIALSGALNLLFKLPVSFIFVRKFGIDGLVLSNVLVYALSAALLLAFVRRPLSVSD</sequence>
<keyword evidence="7 10" id="KW-0472">Membrane</keyword>
<evidence type="ECO:0000256" key="7">
    <source>
        <dbReference type="ARBA" id="ARBA00023136"/>
    </source>
</evidence>
<feature type="transmembrane region" description="Helical" evidence="10">
    <location>
        <begin position="81"/>
        <end position="105"/>
    </location>
</feature>
<evidence type="ECO:0000256" key="5">
    <source>
        <dbReference type="ARBA" id="ARBA00022984"/>
    </source>
</evidence>
<proteinExistence type="inferred from homology"/>
<evidence type="ECO:0000256" key="6">
    <source>
        <dbReference type="ARBA" id="ARBA00022989"/>
    </source>
</evidence>
<organism evidence="11 12">
    <name type="scientific">Variovorax guangxiensis</name>
    <dbReference type="NCBI Taxonomy" id="1775474"/>
    <lineage>
        <taxon>Bacteria</taxon>
        <taxon>Pseudomonadati</taxon>
        <taxon>Pseudomonadota</taxon>
        <taxon>Betaproteobacteria</taxon>
        <taxon>Burkholderiales</taxon>
        <taxon>Comamonadaceae</taxon>
        <taxon>Variovorax</taxon>
    </lineage>
</organism>
<evidence type="ECO:0000256" key="9">
    <source>
        <dbReference type="ARBA" id="ARBA00061532"/>
    </source>
</evidence>
<dbReference type="GO" id="GO:0015648">
    <property type="term" value="F:lipid-linked peptidoglycan transporter activity"/>
    <property type="evidence" value="ECO:0007669"/>
    <property type="project" value="TreeGrafter"/>
</dbReference>
<dbReference type="Pfam" id="PF03023">
    <property type="entry name" value="MurJ"/>
    <property type="match status" value="1"/>
</dbReference>
<dbReference type="PANTHER" id="PTHR47019:SF1">
    <property type="entry name" value="LIPID II FLIPPASE MURJ"/>
    <property type="match status" value="1"/>
</dbReference>
<comment type="function">
    <text evidence="8">Involved in peptidoglycan biosynthesis. Transports lipid-linked peptidoglycan precursors from the inner to the outer leaflet of the cytoplasmic membrane.</text>
</comment>
<dbReference type="PRINTS" id="PR01806">
    <property type="entry name" value="VIRFACTRMVIN"/>
</dbReference>
<dbReference type="InterPro" id="IPR051050">
    <property type="entry name" value="Lipid_II_flippase_MurJ/MviN"/>
</dbReference>
<dbReference type="GO" id="GO:0005886">
    <property type="term" value="C:plasma membrane"/>
    <property type="evidence" value="ECO:0007669"/>
    <property type="project" value="UniProtKB-SubCell"/>
</dbReference>
<dbReference type="OrthoDB" id="9804143at2"/>
<keyword evidence="2" id="KW-1003">Cell membrane</keyword>
<feature type="transmembrane region" description="Helical" evidence="10">
    <location>
        <begin position="262"/>
        <end position="282"/>
    </location>
</feature>
<evidence type="ECO:0000256" key="10">
    <source>
        <dbReference type="SAM" id="Phobius"/>
    </source>
</evidence>
<name>A0A502DKM2_9BURK</name>
<comment type="similarity">
    <text evidence="9">Belongs to the MurJ/MviN family.</text>
</comment>
<evidence type="ECO:0000256" key="4">
    <source>
        <dbReference type="ARBA" id="ARBA00022960"/>
    </source>
</evidence>
<feature type="transmembrane region" description="Helical" evidence="10">
    <location>
        <begin position="442"/>
        <end position="462"/>
    </location>
</feature>
<accession>A0A502DKM2</accession>
<dbReference type="PANTHER" id="PTHR47019">
    <property type="entry name" value="LIPID II FLIPPASE MURJ"/>
    <property type="match status" value="1"/>
</dbReference>
<keyword evidence="5" id="KW-0573">Peptidoglycan synthesis</keyword>
<evidence type="ECO:0000313" key="12">
    <source>
        <dbReference type="Proteomes" id="UP000319212"/>
    </source>
</evidence>
<feature type="transmembrane region" description="Helical" evidence="10">
    <location>
        <begin position="197"/>
        <end position="217"/>
    </location>
</feature>